<dbReference type="Proteomes" id="UP000319257">
    <property type="component" value="Unassembled WGS sequence"/>
</dbReference>
<dbReference type="GeneID" id="41978443"/>
<dbReference type="EMBL" id="SKBQ01000095">
    <property type="protein sequence ID" value="TPX07101.1"/>
    <property type="molecule type" value="Genomic_DNA"/>
</dbReference>
<feature type="domain" description="Serine hydrolase" evidence="2">
    <location>
        <begin position="52"/>
        <end position="253"/>
    </location>
</feature>
<dbReference type="Pfam" id="PF03959">
    <property type="entry name" value="FSH1"/>
    <property type="match status" value="1"/>
</dbReference>
<name>A0A507AQH5_9PEZI</name>
<dbReference type="OrthoDB" id="2094269at2759"/>
<reference evidence="3 4" key="1">
    <citation type="submission" date="2019-06" db="EMBL/GenBank/DDBJ databases">
        <title>Draft genome sequence of the filamentous fungus Phialemoniopsis curvata isolated from diesel fuel.</title>
        <authorList>
            <person name="Varaljay V.A."/>
            <person name="Lyon W.J."/>
            <person name="Crouch A.L."/>
            <person name="Drake C.E."/>
            <person name="Hollomon J.M."/>
            <person name="Nadeau L.J."/>
            <person name="Nunn H.S."/>
            <person name="Stevenson B.S."/>
            <person name="Bojanowski C.L."/>
            <person name="Crookes-Goodson W.J."/>
        </authorList>
    </citation>
    <scope>NUCLEOTIDE SEQUENCE [LARGE SCALE GENOMIC DNA]</scope>
    <source>
        <strain evidence="3 4">D216</strain>
    </source>
</reference>
<dbReference type="GO" id="GO:0005634">
    <property type="term" value="C:nucleus"/>
    <property type="evidence" value="ECO:0007669"/>
    <property type="project" value="TreeGrafter"/>
</dbReference>
<sequence length="277" mass="30859">MKILALHGIEELGPNHHVSYLDGSIPSKRGPGMPAWSDGPFHSYISGYAPVEIRKTLDDVDAFILENGPFDGVFGFSQGAAIAITYILDYQRRLPDCQPPFRFAVFFSPVVSFFPDPEYCRQVVQTLLETCSDDFKNDFPIVDCSTLVPPGQTFAGYLSKSLLSLEQVGFGRQGIDDRFLVEGDEESVPRPVHPHLLEDRIHIPTVHVNGKKDHMLFTHQAQVALGLCCDNLVRVHKHFGGHGIPTKKADVRAIISSIEWAMEQSIHMEALARLSHI</sequence>
<gene>
    <name evidence="3" type="ORF">E0L32_010996</name>
</gene>
<dbReference type="InterPro" id="IPR029058">
    <property type="entry name" value="AB_hydrolase_fold"/>
</dbReference>
<dbReference type="Gene3D" id="3.40.50.1820">
    <property type="entry name" value="alpha/beta hydrolase"/>
    <property type="match status" value="1"/>
</dbReference>
<organism evidence="3 4">
    <name type="scientific">Thyridium curvatum</name>
    <dbReference type="NCBI Taxonomy" id="1093900"/>
    <lineage>
        <taxon>Eukaryota</taxon>
        <taxon>Fungi</taxon>
        <taxon>Dikarya</taxon>
        <taxon>Ascomycota</taxon>
        <taxon>Pezizomycotina</taxon>
        <taxon>Sordariomycetes</taxon>
        <taxon>Sordariomycetidae</taxon>
        <taxon>Thyridiales</taxon>
        <taxon>Thyridiaceae</taxon>
        <taxon>Thyridium</taxon>
    </lineage>
</organism>
<dbReference type="PANTHER" id="PTHR48070">
    <property type="entry name" value="ESTERASE OVCA2"/>
    <property type="match status" value="1"/>
</dbReference>
<keyword evidence="1" id="KW-0378">Hydrolase</keyword>
<protein>
    <recommendedName>
        <fullName evidence="2">Serine hydrolase domain-containing protein</fullName>
    </recommendedName>
</protein>
<dbReference type="AlphaFoldDB" id="A0A507AQH5"/>
<dbReference type="GO" id="GO:0019748">
    <property type="term" value="P:secondary metabolic process"/>
    <property type="evidence" value="ECO:0007669"/>
    <property type="project" value="TreeGrafter"/>
</dbReference>
<evidence type="ECO:0000256" key="1">
    <source>
        <dbReference type="ARBA" id="ARBA00022801"/>
    </source>
</evidence>
<comment type="caution">
    <text evidence="3">The sequence shown here is derived from an EMBL/GenBank/DDBJ whole genome shotgun (WGS) entry which is preliminary data.</text>
</comment>
<evidence type="ECO:0000313" key="3">
    <source>
        <dbReference type="EMBL" id="TPX07101.1"/>
    </source>
</evidence>
<dbReference type="GO" id="GO:0016787">
    <property type="term" value="F:hydrolase activity"/>
    <property type="evidence" value="ECO:0007669"/>
    <property type="project" value="UniProtKB-KW"/>
</dbReference>
<dbReference type="SUPFAM" id="SSF53474">
    <property type="entry name" value="alpha/beta-Hydrolases"/>
    <property type="match status" value="1"/>
</dbReference>
<dbReference type="PANTHER" id="PTHR48070:SF4">
    <property type="entry name" value="ESTERASE ALNB"/>
    <property type="match status" value="1"/>
</dbReference>
<dbReference type="InterPro" id="IPR050593">
    <property type="entry name" value="LovG"/>
</dbReference>
<dbReference type="InParanoid" id="A0A507AQH5"/>
<dbReference type="STRING" id="1093900.A0A507AQH5"/>
<dbReference type="RefSeq" id="XP_030988812.1">
    <property type="nucleotide sequence ID" value="XM_031133677.1"/>
</dbReference>
<accession>A0A507AQH5</accession>
<proteinExistence type="predicted"/>
<dbReference type="GO" id="GO:0005737">
    <property type="term" value="C:cytoplasm"/>
    <property type="evidence" value="ECO:0007669"/>
    <property type="project" value="TreeGrafter"/>
</dbReference>
<keyword evidence="4" id="KW-1185">Reference proteome</keyword>
<evidence type="ECO:0000313" key="4">
    <source>
        <dbReference type="Proteomes" id="UP000319257"/>
    </source>
</evidence>
<evidence type="ECO:0000259" key="2">
    <source>
        <dbReference type="Pfam" id="PF03959"/>
    </source>
</evidence>
<dbReference type="InterPro" id="IPR005645">
    <property type="entry name" value="FSH-like_dom"/>
</dbReference>